<dbReference type="PANTHER" id="PTHR42759">
    <property type="entry name" value="MOXR FAMILY PROTEIN"/>
    <property type="match status" value="1"/>
</dbReference>
<dbReference type="Proteomes" id="UP000523447">
    <property type="component" value="Unassembled WGS sequence"/>
</dbReference>
<dbReference type="RefSeq" id="WP_051031130.1">
    <property type="nucleotide sequence ID" value="NZ_CAWPHS010000001.1"/>
</dbReference>
<dbReference type="SUPFAM" id="SSF52540">
    <property type="entry name" value="P-loop containing nucleoside triphosphate hydrolases"/>
    <property type="match status" value="1"/>
</dbReference>
<evidence type="ECO:0000313" key="6">
    <source>
        <dbReference type="EMBL" id="NKY84047.1"/>
    </source>
</evidence>
<feature type="domain" description="ChlI/MoxR AAA lid" evidence="5">
    <location>
        <begin position="237"/>
        <end position="309"/>
    </location>
</feature>
<sequence length="328" mass="35916">MLGVEETTLRTPAQRVLDEVDNVVIGKRPIVTAVLTAILAGGHVLVEDLPGLGKTLLAKSFARALGLNVTRVQFTPDMLPADLVGSTIFDARTGNFEYRPGPIFSNIVIADEINRTAPKTQSALLEAMAEGQVSVDGTTRPLPSPFLVLATENPIEHEGTYPLPNAQLDRFAVRLRLGYLTAGEEKSLLRRRVQSTVRDPVAHRVVELPDVLRMRESVDAVIVHDDILEYIVALVRSTRSHIHIEVGASPRAQLDLLQLARAHALLAGRDFVIPDDVKALAVPVLAHRVSLRPEMWLRRIRGETVIEEIVSKVPAPRVSVPGAHGRTH</sequence>
<dbReference type="GO" id="GO:0016887">
    <property type="term" value="F:ATP hydrolysis activity"/>
    <property type="evidence" value="ECO:0007669"/>
    <property type="project" value="InterPro"/>
</dbReference>
<proteinExistence type="inferred from homology"/>
<gene>
    <name evidence="6" type="ORF">HGA07_00190</name>
</gene>
<dbReference type="GO" id="GO:0005524">
    <property type="term" value="F:ATP binding"/>
    <property type="evidence" value="ECO:0007669"/>
    <property type="project" value="UniProtKB-KW"/>
</dbReference>
<name>A0A7X6LT92_9NOCA</name>
<comment type="similarity">
    <text evidence="3">Belongs to the MoxR family.</text>
</comment>
<dbReference type="CDD" id="cd00009">
    <property type="entry name" value="AAA"/>
    <property type="match status" value="1"/>
</dbReference>
<dbReference type="PANTHER" id="PTHR42759:SF5">
    <property type="entry name" value="METHANOL DEHYDROGENASE REGULATOR"/>
    <property type="match status" value="1"/>
</dbReference>
<comment type="caution">
    <text evidence="6">The sequence shown here is derived from an EMBL/GenBank/DDBJ whole genome shotgun (WGS) entry which is preliminary data.</text>
</comment>
<dbReference type="Gene3D" id="3.40.50.300">
    <property type="entry name" value="P-loop containing nucleotide triphosphate hydrolases"/>
    <property type="match status" value="1"/>
</dbReference>
<dbReference type="EMBL" id="JAAXPE010000001">
    <property type="protein sequence ID" value="NKY84047.1"/>
    <property type="molecule type" value="Genomic_DNA"/>
</dbReference>
<dbReference type="FunFam" id="3.40.50.300:FF:000640">
    <property type="entry name" value="MoxR family ATPase"/>
    <property type="match status" value="1"/>
</dbReference>
<dbReference type="Pfam" id="PF17863">
    <property type="entry name" value="AAA_lid_2"/>
    <property type="match status" value="1"/>
</dbReference>
<evidence type="ECO:0000256" key="2">
    <source>
        <dbReference type="ARBA" id="ARBA00022840"/>
    </source>
</evidence>
<evidence type="ECO:0000313" key="7">
    <source>
        <dbReference type="Proteomes" id="UP000523447"/>
    </source>
</evidence>
<reference evidence="6 7" key="1">
    <citation type="submission" date="2020-04" db="EMBL/GenBank/DDBJ databases">
        <title>MicrobeNet Type strains.</title>
        <authorList>
            <person name="Nicholson A.C."/>
        </authorList>
    </citation>
    <scope>NUCLEOTIDE SEQUENCE [LARGE SCALE GENOMIC DNA]</scope>
    <source>
        <strain evidence="6 7">DSM 44445</strain>
    </source>
</reference>
<dbReference type="PIRSF" id="PIRSF002849">
    <property type="entry name" value="AAA_ATPase_chaperone_MoxR_prd"/>
    <property type="match status" value="1"/>
</dbReference>
<keyword evidence="2" id="KW-0067">ATP-binding</keyword>
<keyword evidence="1" id="KW-0547">Nucleotide-binding</keyword>
<dbReference type="InterPro" id="IPR011703">
    <property type="entry name" value="ATPase_AAA-3"/>
</dbReference>
<dbReference type="Pfam" id="PF07726">
    <property type="entry name" value="AAA_3"/>
    <property type="match status" value="1"/>
</dbReference>
<dbReference type="InterPro" id="IPR027417">
    <property type="entry name" value="P-loop_NTPase"/>
</dbReference>
<feature type="domain" description="ATPase AAA-3" evidence="4">
    <location>
        <begin position="43"/>
        <end position="172"/>
    </location>
</feature>
<evidence type="ECO:0000256" key="3">
    <source>
        <dbReference type="ARBA" id="ARBA00061607"/>
    </source>
</evidence>
<protein>
    <submittedName>
        <fullName evidence="6">MoxR family ATPase</fullName>
    </submittedName>
</protein>
<keyword evidence="7" id="KW-1185">Reference proteome</keyword>
<organism evidence="6 7">
    <name type="scientific">Nocardia veterana</name>
    <dbReference type="NCBI Taxonomy" id="132249"/>
    <lineage>
        <taxon>Bacteria</taxon>
        <taxon>Bacillati</taxon>
        <taxon>Actinomycetota</taxon>
        <taxon>Actinomycetes</taxon>
        <taxon>Mycobacteriales</taxon>
        <taxon>Nocardiaceae</taxon>
        <taxon>Nocardia</taxon>
    </lineage>
</organism>
<dbReference type="Gene3D" id="1.10.8.80">
    <property type="entry name" value="Magnesium chelatase subunit I, C-Terminal domain"/>
    <property type="match status" value="1"/>
</dbReference>
<evidence type="ECO:0000259" key="4">
    <source>
        <dbReference type="Pfam" id="PF07726"/>
    </source>
</evidence>
<evidence type="ECO:0000256" key="1">
    <source>
        <dbReference type="ARBA" id="ARBA00022741"/>
    </source>
</evidence>
<dbReference type="InterPro" id="IPR041628">
    <property type="entry name" value="ChlI/MoxR_AAA_lid"/>
</dbReference>
<dbReference type="AlphaFoldDB" id="A0A7X6LT92"/>
<dbReference type="InterPro" id="IPR050764">
    <property type="entry name" value="CbbQ/NirQ/NorQ/GpvN"/>
</dbReference>
<accession>A0A7X6LT92</accession>
<evidence type="ECO:0000259" key="5">
    <source>
        <dbReference type="Pfam" id="PF17863"/>
    </source>
</evidence>